<dbReference type="RefSeq" id="WP_200391033.1">
    <property type="nucleotide sequence ID" value="NZ_JAENIO010000010.1"/>
</dbReference>
<keyword evidence="3" id="KW-0732">Signal</keyword>
<dbReference type="Proteomes" id="UP000604083">
    <property type="component" value="Unassembled WGS sequence"/>
</dbReference>
<dbReference type="AlphaFoldDB" id="A0A934VH58"/>
<evidence type="ECO:0000256" key="3">
    <source>
        <dbReference type="ARBA" id="ARBA00022729"/>
    </source>
</evidence>
<comment type="subcellular location">
    <subcellularLocation>
        <location evidence="1">Secreted</location>
    </subcellularLocation>
</comment>
<accession>A0A934VH58</accession>
<keyword evidence="2" id="KW-0964">Secreted</keyword>
<gene>
    <name evidence="5" type="ORF">JIN78_05945</name>
</gene>
<keyword evidence="6" id="KW-1185">Reference proteome</keyword>
<evidence type="ECO:0000256" key="4">
    <source>
        <dbReference type="ARBA" id="ARBA00022837"/>
    </source>
</evidence>
<dbReference type="EMBL" id="JAENIO010000010">
    <property type="protein sequence ID" value="MBK1833598.1"/>
    <property type="molecule type" value="Genomic_DNA"/>
</dbReference>
<dbReference type="InterPro" id="IPR059100">
    <property type="entry name" value="TSP3_bac"/>
</dbReference>
<organism evidence="5 6">
    <name type="scientific">Roseibacillus ishigakijimensis</name>
    <dbReference type="NCBI Taxonomy" id="454146"/>
    <lineage>
        <taxon>Bacteria</taxon>
        <taxon>Pseudomonadati</taxon>
        <taxon>Verrucomicrobiota</taxon>
        <taxon>Verrucomicrobiia</taxon>
        <taxon>Verrucomicrobiales</taxon>
        <taxon>Verrucomicrobiaceae</taxon>
        <taxon>Roseibacillus</taxon>
    </lineage>
</organism>
<dbReference type="Pfam" id="PF18884">
    <property type="entry name" value="TSP3_bac"/>
    <property type="match status" value="2"/>
</dbReference>
<comment type="caution">
    <text evidence="5">The sequence shown here is derived from an EMBL/GenBank/DDBJ whole genome shotgun (WGS) entry which is preliminary data.</text>
</comment>
<proteinExistence type="predicted"/>
<evidence type="ECO:0000313" key="6">
    <source>
        <dbReference type="Proteomes" id="UP000604083"/>
    </source>
</evidence>
<reference evidence="5" key="1">
    <citation type="submission" date="2021-01" db="EMBL/GenBank/DDBJ databases">
        <title>Modified the classification status of verrucomicrobia.</title>
        <authorList>
            <person name="Feng X."/>
        </authorList>
    </citation>
    <scope>NUCLEOTIDE SEQUENCE</scope>
    <source>
        <strain evidence="5">KCTC 12986</strain>
    </source>
</reference>
<sequence length="215" mass="23934">MRVGESFRIQLPVDLNKLSGPYREGTIGVDPAVSFTIRLERDGRDLPISRAQGSDLLANAKAADVLWLELQVGNDLDGDGLPDSWEQSQMYLAGILDWDLTRITPEGDLDGDGMSNREEYIAGTFAYLFSDAIHLEIDEIHESGWAELSFLSVIDKMYQLECSADGVNWHPVAFSTNGEAGLLAETLRAQDTSYQTLHVPPPLDDTHQFFRIVVY</sequence>
<name>A0A934VH58_9BACT</name>
<evidence type="ECO:0000313" key="5">
    <source>
        <dbReference type="EMBL" id="MBK1833598.1"/>
    </source>
</evidence>
<evidence type="ECO:0000256" key="2">
    <source>
        <dbReference type="ARBA" id="ARBA00022525"/>
    </source>
</evidence>
<keyword evidence="4" id="KW-0106">Calcium</keyword>
<evidence type="ECO:0000256" key="1">
    <source>
        <dbReference type="ARBA" id="ARBA00004613"/>
    </source>
</evidence>
<protein>
    <submittedName>
        <fullName evidence="5">Uncharacterized protein</fullName>
    </submittedName>
</protein>